<dbReference type="HOGENOM" id="CLU_2876703_0_0_10"/>
<proteinExistence type="predicted"/>
<name>R9HKY5_PHOVU</name>
<accession>R9HKY5</accession>
<evidence type="ECO:0000313" key="2">
    <source>
        <dbReference type="Proteomes" id="UP000014151"/>
    </source>
</evidence>
<organism evidence="1 2">
    <name type="scientific">Phocaeicola vulgatus dnLKV7</name>
    <dbReference type="NCBI Taxonomy" id="1235786"/>
    <lineage>
        <taxon>Bacteria</taxon>
        <taxon>Pseudomonadati</taxon>
        <taxon>Bacteroidota</taxon>
        <taxon>Bacteroidia</taxon>
        <taxon>Bacteroidales</taxon>
        <taxon>Bacteroidaceae</taxon>
        <taxon>Phocaeicola</taxon>
    </lineage>
</organism>
<dbReference type="EMBL" id="ASSN01000008">
    <property type="protein sequence ID" value="EOS04698.1"/>
    <property type="molecule type" value="Genomic_DNA"/>
</dbReference>
<dbReference type="Proteomes" id="UP000014151">
    <property type="component" value="Unassembled WGS sequence"/>
</dbReference>
<comment type="caution">
    <text evidence="1">The sequence shown here is derived from an EMBL/GenBank/DDBJ whole genome shotgun (WGS) entry which is preliminary data.</text>
</comment>
<evidence type="ECO:0000313" key="1">
    <source>
        <dbReference type="EMBL" id="EOS04698.1"/>
    </source>
</evidence>
<dbReference type="AlphaFoldDB" id="R9HKY5"/>
<reference evidence="1 2" key="1">
    <citation type="submission" date="2013-04" db="EMBL/GenBank/DDBJ databases">
        <title>The Genome Sequence of Bacteroides vulgatus dnLKV7.</title>
        <authorList>
            <consortium name="The Broad Institute Genomics Platform"/>
            <consortium name="The Broad Institute Genome Sequencing Center for Infectious Disease"/>
            <person name="Earl A."/>
            <person name="Xavier R."/>
            <person name="Kuhn K."/>
            <person name="Stappenbeck T."/>
            <person name="Walker B."/>
            <person name="Young S."/>
            <person name="Zeng Q."/>
            <person name="Gargeya S."/>
            <person name="Fitzgerald M."/>
            <person name="Haas B."/>
            <person name="Abouelleil A."/>
            <person name="Allen A.W."/>
            <person name="Alvarado L."/>
            <person name="Arachchi H.M."/>
            <person name="Berlin A.M."/>
            <person name="Chapman S.B."/>
            <person name="Gainer-Dewar J."/>
            <person name="Goldberg J."/>
            <person name="Griggs A."/>
            <person name="Gujja S."/>
            <person name="Hansen M."/>
            <person name="Howarth C."/>
            <person name="Imamovic A."/>
            <person name="Ireland A."/>
            <person name="Larimer J."/>
            <person name="McCowan C."/>
            <person name="Murphy C."/>
            <person name="Pearson M."/>
            <person name="Poon T.W."/>
            <person name="Priest M."/>
            <person name="Roberts A."/>
            <person name="Saif S."/>
            <person name="Shea T."/>
            <person name="Sisk P."/>
            <person name="Sykes S."/>
            <person name="Wortman J."/>
            <person name="Nusbaum C."/>
            <person name="Birren B."/>
        </authorList>
    </citation>
    <scope>NUCLEOTIDE SEQUENCE [LARGE SCALE GENOMIC DNA]</scope>
    <source>
        <strain evidence="2">dnLKV7</strain>
    </source>
</reference>
<sequence length="63" mass="7706">MEFFILYLHNKYLVAILIPKSSIKFEYIPYHKISLLFLTIWYHRVQLASIAHELDYINFQLVF</sequence>
<protein>
    <submittedName>
        <fullName evidence="1">Uncharacterized protein</fullName>
    </submittedName>
</protein>
<gene>
    <name evidence="1" type="ORF">C800_01188</name>
</gene>